<evidence type="ECO:0000313" key="4">
    <source>
        <dbReference type="EMBL" id="GMM56136.1"/>
    </source>
</evidence>
<name>A0AAV5RYC8_MAUHU</name>
<feature type="region of interest" description="Disordered" evidence="1">
    <location>
        <begin position="450"/>
        <end position="470"/>
    </location>
</feature>
<dbReference type="EMBL" id="BTGD01000007">
    <property type="protein sequence ID" value="GMM56136.1"/>
    <property type="molecule type" value="Genomic_DNA"/>
</dbReference>
<accession>A0AAV5RYC8</accession>
<feature type="compositionally biased region" description="Low complexity" evidence="1">
    <location>
        <begin position="817"/>
        <end position="840"/>
    </location>
</feature>
<dbReference type="Pfam" id="PF10528">
    <property type="entry name" value="GLEYA"/>
    <property type="match status" value="1"/>
</dbReference>
<feature type="chain" id="PRO_5043910382" description="GLEYA adhesin domain-containing protein" evidence="2">
    <location>
        <begin position="17"/>
        <end position="1453"/>
    </location>
</feature>
<comment type="caution">
    <text evidence="4">The sequence shown here is derived from an EMBL/GenBank/DDBJ whole genome shotgun (WGS) entry which is preliminary data.</text>
</comment>
<feature type="compositionally biased region" description="Polar residues" evidence="1">
    <location>
        <begin position="458"/>
        <end position="470"/>
    </location>
</feature>
<feature type="region of interest" description="Disordered" evidence="1">
    <location>
        <begin position="1231"/>
        <end position="1261"/>
    </location>
</feature>
<feature type="compositionally biased region" description="Polar residues" evidence="1">
    <location>
        <begin position="1231"/>
        <end position="1241"/>
    </location>
</feature>
<feature type="compositionally biased region" description="Low complexity" evidence="1">
    <location>
        <begin position="356"/>
        <end position="367"/>
    </location>
</feature>
<gene>
    <name evidence="4" type="ORF">DAKH74_027520</name>
</gene>
<evidence type="ECO:0000256" key="2">
    <source>
        <dbReference type="SAM" id="SignalP"/>
    </source>
</evidence>
<dbReference type="InterPro" id="IPR018871">
    <property type="entry name" value="GLEYA_adhesin_domain"/>
</dbReference>
<keyword evidence="2" id="KW-0732">Signal</keyword>
<organism evidence="4 5">
    <name type="scientific">Maudiozyma humilis</name>
    <name type="common">Sour dough yeast</name>
    <name type="synonym">Kazachstania humilis</name>
    <dbReference type="NCBI Taxonomy" id="51915"/>
    <lineage>
        <taxon>Eukaryota</taxon>
        <taxon>Fungi</taxon>
        <taxon>Dikarya</taxon>
        <taxon>Ascomycota</taxon>
        <taxon>Saccharomycotina</taxon>
        <taxon>Saccharomycetes</taxon>
        <taxon>Saccharomycetales</taxon>
        <taxon>Saccharomycetaceae</taxon>
        <taxon>Maudiozyma</taxon>
    </lineage>
</organism>
<feature type="compositionally biased region" description="Polar residues" evidence="1">
    <location>
        <begin position="1190"/>
        <end position="1200"/>
    </location>
</feature>
<feature type="signal peptide" evidence="2">
    <location>
        <begin position="1"/>
        <end position="16"/>
    </location>
</feature>
<dbReference type="Proteomes" id="UP001377567">
    <property type="component" value="Unassembled WGS sequence"/>
</dbReference>
<evidence type="ECO:0000259" key="3">
    <source>
        <dbReference type="Pfam" id="PF10528"/>
    </source>
</evidence>
<feature type="domain" description="GLEYA adhesin" evidence="3">
    <location>
        <begin position="111"/>
        <end position="206"/>
    </location>
</feature>
<sequence>MSSLLIYLILMKIAFGWIPIDSCHEPSNLRESSGWNLAFLDMPHSETNDVISMVNTVLSGSATGPDDGILNGAKTLAFNISATDPNLSQGLSVLGYKTTTTKLALLAMTGFAPKTSGNYTFTLENTSGAAIFQFQTDRSVACCENMFDPEIGLHIQEGQRQILHVASDPSHTEKSITVNLMAGFIYGVALAYVNTDGDATLKLSLTLPSGETITNLDNLVYVQPYVIDTVCENANATSWEFSTWSATYNSTYSTSVTTMDMGVMLITETIYYVLIPNETSSTISMSSVPPSSSLSSLSSSVSSASSSSSLASLSSLSSTSPLSTFASSSSVSFLSSSSSSSSTTFSPSPLSPSSPSPSSSSTPHPTLSHSFSSVLPLSVTSSTSVTEPPLSQITSVSIPSSLSVKNSDATLATLVSSSNINSPTMFASTIHNVSSTLRSSVSFSSHLTSSSSFTLSSDIHSNSLRSSKSSFTDTLYPTSVYSSSTLHLTFSTSDISTLTITSTTSHSPQTTPSPSSIISSITYSTVKPSVTSINQSSSTTSTILVSTEVQESSWTKNSAFSLQSSIHIFTSIVTSSLTDLTSSSIDRILSSSSINSNFPLPTNIGNGSAHSSEDYSSCITPSPLTEPSTSLLLSLSTKSPTDTTVIKSIFQSSLMMSSQNRTTKIIEPATSFSSSATQGRASTRWQSSITYSSELLKSITGSSRLISSSITLSIPPSRPVSHVIPTKVISSLSSRKSNISGSCSITPISAKSSSQIISSSVEFQVSSSWRISASSSFIFESSTLEQSDSRESMMSSTSNINLPLSSLSYIRTVAPSSPTALSSSSSTTPSSTRSPTSSHHPASKYTQESLMTTVNPHVSSTDTNYHSVDALTRNRQSNSSSFLQSTSLFSLEVSSERSMENSLFISSSSPMKTSSTLLANSVSPVTPLSTLLSSATITIEPQTTSCYSCFTQDPSSKSSSLFIRNSEITTQSLGLLSSETESKVYSSSLLKSSTTSFLPASTPSYPVTTNFQSKATVSTSDQLPLSPNLTATEAPISRFPLVSASSSSSSLRLSSLSSTSHSVLTTPSFSDRNISSGQLKSTTITCTTENDTASGMKSEMSSISTSISSLSTYSSLFMSHLPSSSLLSSSTLLPDMSTSVTLQSSKADEFSSSASIKASAIYSSESINRSSTRQSSSTEVSHRSLDDETANSTHRTNGSSIIAIPSSQAVTSLPELLSKTHTTFLSVYHPTSQTANDSDTLAPQGKTRYSHKPSANSNPSIITGATGNTLSFVTISTDSPPNTISKISSSPAVVNQHKPSEPSVHHSARALSPNSNIEHEDWSKDISSIPREHSGMMEGYGTIESLFNSHRSTNASITAFLADDYNKPPTTVMSETNTRSFSSAGKLNGPERVTIVSKSKFEIGNPNTSEEESTVQHRTSTKAMSSPVVANMAASTNNIIIFNIISTFFLLWI</sequence>
<keyword evidence="5" id="KW-1185">Reference proteome</keyword>
<evidence type="ECO:0000256" key="1">
    <source>
        <dbReference type="SAM" id="MobiDB-lite"/>
    </source>
</evidence>
<evidence type="ECO:0000313" key="5">
    <source>
        <dbReference type="Proteomes" id="UP001377567"/>
    </source>
</evidence>
<feature type="region of interest" description="Disordered" evidence="1">
    <location>
        <begin position="1165"/>
        <end position="1200"/>
    </location>
</feature>
<dbReference type="Gene3D" id="2.60.120.1560">
    <property type="match status" value="1"/>
</dbReference>
<protein>
    <recommendedName>
        <fullName evidence="3">GLEYA adhesin domain-containing protein</fullName>
    </recommendedName>
</protein>
<feature type="region of interest" description="Disordered" evidence="1">
    <location>
        <begin position="340"/>
        <end position="367"/>
    </location>
</feature>
<reference evidence="4 5" key="1">
    <citation type="journal article" date="2023" name="Elife">
        <title>Identification of key yeast species and microbe-microbe interactions impacting larval growth of Drosophila in the wild.</title>
        <authorList>
            <person name="Mure A."/>
            <person name="Sugiura Y."/>
            <person name="Maeda R."/>
            <person name="Honda K."/>
            <person name="Sakurai N."/>
            <person name="Takahashi Y."/>
            <person name="Watada M."/>
            <person name="Katoh T."/>
            <person name="Gotoh A."/>
            <person name="Gotoh Y."/>
            <person name="Taniguchi I."/>
            <person name="Nakamura K."/>
            <person name="Hayashi T."/>
            <person name="Katayama T."/>
            <person name="Uemura T."/>
            <person name="Hattori Y."/>
        </authorList>
    </citation>
    <scope>NUCLEOTIDE SEQUENCE [LARGE SCALE GENOMIC DNA]</scope>
    <source>
        <strain evidence="4 5">KH-74</strain>
    </source>
</reference>
<feature type="compositionally biased region" description="Low complexity" evidence="1">
    <location>
        <begin position="1165"/>
        <end position="1179"/>
    </location>
</feature>
<proteinExistence type="predicted"/>
<feature type="region of interest" description="Disordered" evidence="1">
    <location>
        <begin position="817"/>
        <end position="849"/>
    </location>
</feature>